<dbReference type="InterPro" id="IPR001610">
    <property type="entry name" value="PAC"/>
</dbReference>
<dbReference type="NCBIfam" id="TIGR00229">
    <property type="entry name" value="sensory_box"/>
    <property type="match status" value="4"/>
</dbReference>
<dbReference type="EMBL" id="JBHUDJ010000002">
    <property type="protein sequence ID" value="MFD1586659.1"/>
    <property type="molecule type" value="Genomic_DNA"/>
</dbReference>
<evidence type="ECO:0000259" key="4">
    <source>
        <dbReference type="PROSITE" id="PS50112"/>
    </source>
</evidence>
<dbReference type="Gene3D" id="3.30.450.20">
    <property type="entry name" value="PAS domain"/>
    <property type="match status" value="4"/>
</dbReference>
<dbReference type="SUPFAM" id="SSF52172">
    <property type="entry name" value="CheY-like"/>
    <property type="match status" value="1"/>
</dbReference>
<feature type="domain" description="PAS" evidence="4">
    <location>
        <begin position="263"/>
        <end position="334"/>
    </location>
</feature>
<dbReference type="PRINTS" id="PR00344">
    <property type="entry name" value="BCTRLSENSOR"/>
</dbReference>
<reference evidence="6 7" key="1">
    <citation type="journal article" date="2019" name="Int. J. Syst. Evol. Microbiol.">
        <title>The Global Catalogue of Microorganisms (GCM) 10K type strain sequencing project: providing services to taxonomists for standard genome sequencing and annotation.</title>
        <authorList>
            <consortium name="The Broad Institute Genomics Platform"/>
            <consortium name="The Broad Institute Genome Sequencing Center for Infectious Disease"/>
            <person name="Wu L."/>
            <person name="Ma J."/>
        </authorList>
    </citation>
    <scope>NUCLEOTIDE SEQUENCE [LARGE SCALE GENOMIC DNA]</scope>
    <source>
        <strain evidence="6 7">CGMCC 1.12125</strain>
    </source>
</reference>
<dbReference type="InterPro" id="IPR004358">
    <property type="entry name" value="Sig_transdc_His_kin-like_C"/>
</dbReference>
<evidence type="ECO:0000259" key="2">
    <source>
        <dbReference type="PROSITE" id="PS50109"/>
    </source>
</evidence>
<dbReference type="Pfam" id="PF00072">
    <property type="entry name" value="Response_reg"/>
    <property type="match status" value="1"/>
</dbReference>
<dbReference type="SMART" id="SM00091">
    <property type="entry name" value="PAS"/>
    <property type="match status" value="4"/>
</dbReference>
<dbReference type="PANTHER" id="PTHR44757:SF2">
    <property type="entry name" value="BIOFILM ARCHITECTURE MAINTENANCE PROTEIN MBAA"/>
    <property type="match status" value="1"/>
</dbReference>
<comment type="caution">
    <text evidence="6">The sequence shown here is derived from an EMBL/GenBank/DDBJ whole genome shotgun (WGS) entry which is preliminary data.</text>
</comment>
<feature type="domain" description="PAC" evidence="5">
    <location>
        <begin position="461"/>
        <end position="513"/>
    </location>
</feature>
<dbReference type="SUPFAM" id="SSF55785">
    <property type="entry name" value="PYP-like sensor domain (PAS domain)"/>
    <property type="match status" value="4"/>
</dbReference>
<dbReference type="InterPro" id="IPR001789">
    <property type="entry name" value="Sig_transdc_resp-reg_receiver"/>
</dbReference>
<dbReference type="SUPFAM" id="SSF55874">
    <property type="entry name" value="ATPase domain of HSP90 chaperone/DNA topoisomerase II/histidine kinase"/>
    <property type="match status" value="1"/>
</dbReference>
<dbReference type="InterPro" id="IPR003594">
    <property type="entry name" value="HATPase_dom"/>
</dbReference>
<organism evidence="6 7">
    <name type="scientific">Halorientalis brevis</name>
    <dbReference type="NCBI Taxonomy" id="1126241"/>
    <lineage>
        <taxon>Archaea</taxon>
        <taxon>Methanobacteriati</taxon>
        <taxon>Methanobacteriota</taxon>
        <taxon>Stenosarchaea group</taxon>
        <taxon>Halobacteria</taxon>
        <taxon>Halobacteriales</taxon>
        <taxon>Haloarculaceae</taxon>
        <taxon>Halorientalis</taxon>
    </lineage>
</organism>
<dbReference type="InterPro" id="IPR011006">
    <property type="entry name" value="CheY-like_superfamily"/>
</dbReference>
<dbReference type="CDD" id="cd00156">
    <property type="entry name" value="REC"/>
    <property type="match status" value="1"/>
</dbReference>
<dbReference type="CDD" id="cd00075">
    <property type="entry name" value="HATPase"/>
    <property type="match status" value="1"/>
</dbReference>
<dbReference type="PROSITE" id="PS50112">
    <property type="entry name" value="PAS"/>
    <property type="match status" value="2"/>
</dbReference>
<sequence length="861" mass="95786">MSTDGAPREIRVLAVTADDEYATQIEARLPADGDIEVTTVATVEEALDRLADGTRIDCIVSDHDLPDTDGVAFLEAVRAQTPNRPFILFTSKGSESLASQAISADVTDYLVKERHGDQWERLADLVRDAVSYSRSHGDLIEPHERAKDVLNAAHDTIAIVRDGRYEFVNDAGLELLGASTRAALIGTPVAATIAGDEHPFSVDNMAEIQRRDRSVNRSEARLLGLDGTETPVDITGTGIEWAGDPAIILVVRDISELKERKQELALKDRVMDDAPVGITIADATQDDHPLLYANERFQELTGYSEGELLGRNPRFLQGEKTKPEPVAALRQAIDDDESVTAELTNYRKDGSEFWNRVTVAPVENRDGDVTQYVGFQEDITERRESERSLRQFRRAVEAAGNVILITDTDGTIEYVNPAFESVTGYSSEEALGETPRLFSSGKMSDEYYENLWETVLAGDVWKDEIVNRRKSGELYHARETIAPLTDDDGDVTAFVAIQTDITEQKEREGQLQQYERAIEGANDLICATDTNHNYLFANRGYREYHDIEQDDISDLTPEEVLGSDVWETVEPHIDRTLAGNSVHYRMERSRPNRSDRTFDVRYYPLEDGETGEVEGVVATLRDVTPQKDRERQLHVLDRVLRHNLRNAMSVITGNAELIAAETETEMQGLAENIIETADQLLGVTERERKIVEVLSEARLVHPLEISAHIRRPVADLRQRHPNATIDLTMPEEVHAATIPQIEQAISELLDNAVEHSDRDEPAVSVTVESHPETVEVHIADDGPGIPEQEQTILTGEDEIDPLYHGSGLGLWLVNWIVTHSDGTLGFEENDPRGSVVQLTLPKTHTDQPIAVAGRPTETSGE</sequence>
<dbReference type="RefSeq" id="WP_247379248.1">
    <property type="nucleotide sequence ID" value="NZ_JALLGV010000007.1"/>
</dbReference>
<dbReference type="InterPro" id="IPR013656">
    <property type="entry name" value="PAS_4"/>
</dbReference>
<dbReference type="AlphaFoldDB" id="A0ABD6C9N8"/>
<dbReference type="Gene3D" id="3.30.565.10">
    <property type="entry name" value="Histidine kinase-like ATPase, C-terminal domain"/>
    <property type="match status" value="1"/>
</dbReference>
<dbReference type="Proteomes" id="UP001597119">
    <property type="component" value="Unassembled WGS sequence"/>
</dbReference>
<feature type="domain" description="PAC" evidence="5">
    <location>
        <begin position="339"/>
        <end position="391"/>
    </location>
</feature>
<evidence type="ECO:0000259" key="3">
    <source>
        <dbReference type="PROSITE" id="PS50110"/>
    </source>
</evidence>
<dbReference type="InterPro" id="IPR000700">
    <property type="entry name" value="PAS-assoc_C"/>
</dbReference>
<feature type="domain" description="PAS" evidence="4">
    <location>
        <begin position="388"/>
        <end position="434"/>
    </location>
</feature>
<keyword evidence="1" id="KW-0597">Phosphoprotein</keyword>
<feature type="domain" description="Response regulatory" evidence="3">
    <location>
        <begin position="11"/>
        <end position="127"/>
    </location>
</feature>
<dbReference type="SMART" id="SM00086">
    <property type="entry name" value="PAC"/>
    <property type="match status" value="4"/>
</dbReference>
<dbReference type="InterPro" id="IPR035965">
    <property type="entry name" value="PAS-like_dom_sf"/>
</dbReference>
<dbReference type="Gene3D" id="3.40.50.2300">
    <property type="match status" value="1"/>
</dbReference>
<dbReference type="CDD" id="cd00130">
    <property type="entry name" value="PAS"/>
    <property type="match status" value="4"/>
</dbReference>
<evidence type="ECO:0000259" key="5">
    <source>
        <dbReference type="PROSITE" id="PS50113"/>
    </source>
</evidence>
<dbReference type="SMART" id="SM00387">
    <property type="entry name" value="HATPase_c"/>
    <property type="match status" value="1"/>
</dbReference>
<dbReference type="InterPro" id="IPR005467">
    <property type="entry name" value="His_kinase_dom"/>
</dbReference>
<dbReference type="Pfam" id="PF13426">
    <property type="entry name" value="PAS_9"/>
    <property type="match status" value="3"/>
</dbReference>
<protein>
    <submittedName>
        <fullName evidence="6">PAS domain S-box protein</fullName>
    </submittedName>
</protein>
<dbReference type="PROSITE" id="PS50113">
    <property type="entry name" value="PAC"/>
    <property type="match status" value="2"/>
</dbReference>
<dbReference type="Pfam" id="PF08448">
    <property type="entry name" value="PAS_4"/>
    <property type="match status" value="1"/>
</dbReference>
<feature type="modified residue" description="4-aspartylphosphate" evidence="1">
    <location>
        <position position="62"/>
    </location>
</feature>
<dbReference type="SMART" id="SM00448">
    <property type="entry name" value="REC"/>
    <property type="match status" value="1"/>
</dbReference>
<keyword evidence="7" id="KW-1185">Reference proteome</keyword>
<dbReference type="PROSITE" id="PS50109">
    <property type="entry name" value="HIS_KIN"/>
    <property type="match status" value="1"/>
</dbReference>
<gene>
    <name evidence="6" type="ORF">ACFR9U_06665</name>
</gene>
<dbReference type="InterPro" id="IPR036890">
    <property type="entry name" value="HATPase_C_sf"/>
</dbReference>
<proteinExistence type="predicted"/>
<dbReference type="PANTHER" id="PTHR44757">
    <property type="entry name" value="DIGUANYLATE CYCLASE DGCP"/>
    <property type="match status" value="1"/>
</dbReference>
<dbReference type="InterPro" id="IPR052155">
    <property type="entry name" value="Biofilm_reg_signaling"/>
</dbReference>
<feature type="domain" description="Histidine kinase" evidence="2">
    <location>
        <begin position="639"/>
        <end position="844"/>
    </location>
</feature>
<evidence type="ECO:0000313" key="7">
    <source>
        <dbReference type="Proteomes" id="UP001597119"/>
    </source>
</evidence>
<name>A0ABD6C9N8_9EURY</name>
<dbReference type="PROSITE" id="PS50110">
    <property type="entry name" value="RESPONSE_REGULATORY"/>
    <property type="match status" value="1"/>
</dbReference>
<dbReference type="InterPro" id="IPR000014">
    <property type="entry name" value="PAS"/>
</dbReference>
<accession>A0ABD6C9N8</accession>
<dbReference type="Pfam" id="PF02518">
    <property type="entry name" value="HATPase_c"/>
    <property type="match status" value="1"/>
</dbReference>
<evidence type="ECO:0000313" key="6">
    <source>
        <dbReference type="EMBL" id="MFD1586659.1"/>
    </source>
</evidence>
<evidence type="ECO:0000256" key="1">
    <source>
        <dbReference type="PROSITE-ProRule" id="PRU00169"/>
    </source>
</evidence>